<dbReference type="InterPro" id="IPR002549">
    <property type="entry name" value="AI-2E-like"/>
</dbReference>
<evidence type="ECO:0000313" key="10">
    <source>
        <dbReference type="Proteomes" id="UP000029273"/>
    </source>
</evidence>
<evidence type="ECO:0000256" key="3">
    <source>
        <dbReference type="ARBA" id="ARBA00022448"/>
    </source>
</evidence>
<dbReference type="EMBL" id="JQSG02000002">
    <property type="protein sequence ID" value="OBS09924.1"/>
    <property type="molecule type" value="Genomic_DNA"/>
</dbReference>
<evidence type="ECO:0000256" key="7">
    <source>
        <dbReference type="ARBA" id="ARBA00023136"/>
    </source>
</evidence>
<feature type="transmembrane region" description="Helical" evidence="8">
    <location>
        <begin position="240"/>
        <end position="266"/>
    </location>
</feature>
<evidence type="ECO:0000256" key="5">
    <source>
        <dbReference type="ARBA" id="ARBA00022692"/>
    </source>
</evidence>
<dbReference type="PANTHER" id="PTHR21716">
    <property type="entry name" value="TRANSMEMBRANE PROTEIN"/>
    <property type="match status" value="1"/>
</dbReference>
<accession>A0A1A6C5U4</accession>
<keyword evidence="7 8" id="KW-0472">Membrane</keyword>
<reference evidence="9 10" key="1">
    <citation type="journal article" date="2014" name="Genome Announc.">
        <title>Draft Genome Sequence of the Iron-Oxidizing, Acidophilic, and Halotolerant 'Thiobacillus prosperus' Type Strain DSM 5130.</title>
        <authorList>
            <person name="Ossandon F.J."/>
            <person name="Cardenas J.P."/>
            <person name="Corbett M."/>
            <person name="Quatrini R."/>
            <person name="Holmes D.S."/>
            <person name="Watkin E."/>
        </authorList>
    </citation>
    <scope>NUCLEOTIDE SEQUENCE [LARGE SCALE GENOMIC DNA]</scope>
    <source>
        <strain evidence="9 10">DSM 5130</strain>
    </source>
</reference>
<organism evidence="9 10">
    <name type="scientific">Acidihalobacter prosperus</name>
    <dbReference type="NCBI Taxonomy" id="160660"/>
    <lineage>
        <taxon>Bacteria</taxon>
        <taxon>Pseudomonadati</taxon>
        <taxon>Pseudomonadota</taxon>
        <taxon>Gammaproteobacteria</taxon>
        <taxon>Chromatiales</taxon>
        <taxon>Ectothiorhodospiraceae</taxon>
        <taxon>Acidihalobacter</taxon>
    </lineage>
</organism>
<keyword evidence="4" id="KW-1003">Cell membrane</keyword>
<feature type="transmembrane region" description="Helical" evidence="8">
    <location>
        <begin position="153"/>
        <end position="177"/>
    </location>
</feature>
<evidence type="ECO:0000256" key="8">
    <source>
        <dbReference type="SAM" id="Phobius"/>
    </source>
</evidence>
<protein>
    <submittedName>
        <fullName evidence="9">AI-2E family transporter</fullName>
    </submittedName>
</protein>
<sequence length="359" mass="39134">MIALLRAWFQRYFSDPQVISLILLIVSGAAVVLFTGRLMAPLIAALVIAFVLEGGVLRLVRMGMPRSPAVWLVFLAFMAVVALVMVGLVPLLSRQVAEFLRELPHMVAQGKEALQALPQRYPHFISDAQIQAIMGELQHAIGSLAQRALSLSLASVIGLITLSVYLILVPLLVFFMLKDKVLLLEWARGVLPRQQALAAEVWQEVNLKIVGYVRGKLVEIVVVWLSTYIAFALLEMHYALLLAVLVGLSVIIPYVGAAVVTLPVVFVAYAQWGLSGDFFYAVGAYAVIQFIDGNLLVPLLFSEMVNLHPVAIIAAVLLFGGLWGVWGVFFAIPLATLVQAVLHAWVGAIRRADGELPPA</sequence>
<evidence type="ECO:0000313" key="9">
    <source>
        <dbReference type="EMBL" id="OBS09924.1"/>
    </source>
</evidence>
<dbReference type="OrthoDB" id="5562213at2"/>
<comment type="subcellular location">
    <subcellularLocation>
        <location evidence="1">Cell membrane</location>
        <topology evidence="1">Multi-pass membrane protein</topology>
    </subcellularLocation>
</comment>
<feature type="transmembrane region" description="Helical" evidence="8">
    <location>
        <begin position="307"/>
        <end position="332"/>
    </location>
</feature>
<feature type="transmembrane region" description="Helical" evidence="8">
    <location>
        <begin position="12"/>
        <end position="32"/>
    </location>
</feature>
<dbReference type="RefSeq" id="WP_065089300.1">
    <property type="nucleotide sequence ID" value="NZ_JQSG02000002.1"/>
</dbReference>
<keyword evidence="5 8" id="KW-0812">Transmembrane</keyword>
<feature type="transmembrane region" description="Helical" evidence="8">
    <location>
        <begin position="278"/>
        <end position="301"/>
    </location>
</feature>
<keyword evidence="6 8" id="KW-1133">Transmembrane helix</keyword>
<evidence type="ECO:0000256" key="2">
    <source>
        <dbReference type="ARBA" id="ARBA00009773"/>
    </source>
</evidence>
<feature type="transmembrane region" description="Helical" evidence="8">
    <location>
        <begin position="217"/>
        <end position="234"/>
    </location>
</feature>
<evidence type="ECO:0000256" key="4">
    <source>
        <dbReference type="ARBA" id="ARBA00022475"/>
    </source>
</evidence>
<dbReference type="GO" id="GO:0055085">
    <property type="term" value="P:transmembrane transport"/>
    <property type="evidence" value="ECO:0007669"/>
    <property type="project" value="TreeGrafter"/>
</dbReference>
<keyword evidence="3" id="KW-0813">Transport</keyword>
<keyword evidence="10" id="KW-1185">Reference proteome</keyword>
<dbReference type="Pfam" id="PF01594">
    <property type="entry name" value="AI-2E_transport"/>
    <property type="match status" value="1"/>
</dbReference>
<dbReference type="STRING" id="160660.BJI67_10995"/>
<dbReference type="GO" id="GO:0005886">
    <property type="term" value="C:plasma membrane"/>
    <property type="evidence" value="ECO:0007669"/>
    <property type="project" value="UniProtKB-SubCell"/>
</dbReference>
<comment type="similarity">
    <text evidence="2">Belongs to the autoinducer-2 exporter (AI-2E) (TC 2.A.86) family.</text>
</comment>
<name>A0A1A6C5U4_9GAMM</name>
<dbReference type="PANTHER" id="PTHR21716:SF53">
    <property type="entry name" value="PERMEASE PERM-RELATED"/>
    <property type="match status" value="1"/>
</dbReference>
<feature type="transmembrane region" description="Helical" evidence="8">
    <location>
        <begin position="69"/>
        <end position="92"/>
    </location>
</feature>
<evidence type="ECO:0000256" key="1">
    <source>
        <dbReference type="ARBA" id="ARBA00004651"/>
    </source>
</evidence>
<dbReference type="Proteomes" id="UP000029273">
    <property type="component" value="Unassembled WGS sequence"/>
</dbReference>
<gene>
    <name evidence="9" type="ORF">Thpro_020974</name>
</gene>
<evidence type="ECO:0000256" key="6">
    <source>
        <dbReference type="ARBA" id="ARBA00022989"/>
    </source>
</evidence>
<dbReference type="AlphaFoldDB" id="A0A1A6C5U4"/>
<comment type="caution">
    <text evidence="9">The sequence shown here is derived from an EMBL/GenBank/DDBJ whole genome shotgun (WGS) entry which is preliminary data.</text>
</comment>
<proteinExistence type="inferred from homology"/>
<feature type="transmembrane region" description="Helical" evidence="8">
    <location>
        <begin position="38"/>
        <end position="57"/>
    </location>
</feature>